<dbReference type="InterPro" id="IPR000198">
    <property type="entry name" value="RhoGAP_dom"/>
</dbReference>
<feature type="compositionally biased region" description="Polar residues" evidence="3">
    <location>
        <begin position="461"/>
        <end position="474"/>
    </location>
</feature>
<dbReference type="PROSITE" id="PS50003">
    <property type="entry name" value="PH_DOMAIN"/>
    <property type="match status" value="1"/>
</dbReference>
<name>A0A9D4VE61_ADICA</name>
<dbReference type="SUPFAM" id="SSF48350">
    <property type="entry name" value="GTPase activation domain, GAP"/>
    <property type="match status" value="1"/>
</dbReference>
<keyword evidence="7" id="KW-1185">Reference proteome</keyword>
<feature type="region of interest" description="Disordered" evidence="3">
    <location>
        <begin position="883"/>
        <end position="902"/>
    </location>
</feature>
<dbReference type="OrthoDB" id="2157866at2759"/>
<evidence type="ECO:0000259" key="4">
    <source>
        <dbReference type="PROSITE" id="PS50003"/>
    </source>
</evidence>
<dbReference type="Pfam" id="PF00620">
    <property type="entry name" value="RhoGAP"/>
    <property type="match status" value="1"/>
</dbReference>
<feature type="compositionally biased region" description="Polar residues" evidence="3">
    <location>
        <begin position="508"/>
        <end position="537"/>
    </location>
</feature>
<evidence type="ECO:0000313" key="7">
    <source>
        <dbReference type="Proteomes" id="UP000886520"/>
    </source>
</evidence>
<dbReference type="CDD" id="cd00821">
    <property type="entry name" value="PH"/>
    <property type="match status" value="1"/>
</dbReference>
<organism evidence="6 7">
    <name type="scientific">Adiantum capillus-veneris</name>
    <name type="common">Maidenhair fern</name>
    <dbReference type="NCBI Taxonomy" id="13818"/>
    <lineage>
        <taxon>Eukaryota</taxon>
        <taxon>Viridiplantae</taxon>
        <taxon>Streptophyta</taxon>
        <taxon>Embryophyta</taxon>
        <taxon>Tracheophyta</taxon>
        <taxon>Polypodiopsida</taxon>
        <taxon>Polypodiidae</taxon>
        <taxon>Polypodiales</taxon>
        <taxon>Pteridineae</taxon>
        <taxon>Pteridaceae</taxon>
        <taxon>Vittarioideae</taxon>
        <taxon>Adiantum</taxon>
    </lineage>
</organism>
<dbReference type="Gene3D" id="1.10.555.10">
    <property type="entry name" value="Rho GTPase activation protein"/>
    <property type="match status" value="1"/>
</dbReference>
<accession>A0A9D4VE61</accession>
<dbReference type="PANTHER" id="PTHR46265:SF2">
    <property type="entry name" value="RHO GTPASE-ACTIVATING PROTEIN 7"/>
    <property type="match status" value="1"/>
</dbReference>
<sequence>MSTPATPHERSRGRPGNLVFRSGSLLISSKGLGWKSWKRRWFVLTHTSLVFYKSDPTVLSKGGESILALGGIDLNSSGSVLVKADKKLLTVLFPDGRAFTLKAETTEDLEDWKGSLERAISAAPSADLVMGHSGIFKTDSIDAAIEPVDIGRGRKPVKSMVVGRPILLALEDIDGSPSFLEKALCFIEQHGVGVEGILRQSADVDEVEQRVRDYEQGKIHFGPDEDAHVIGDCIKHVLRELPSLPVPTPCCSALLEAQRCERRETQVLAMKAAVSETFPEPNRRLLQRVLKMMRTIALHSAENRMTASAVAACMAPLLLKPLLTGECGLEDDSDISGDNSAQLLAAAAAANSAQAIITTLLEEYERVFEEELQSSRHSPSAYARAEDTPSEASSDGEVLQVHDEDYQEAEEDQDQELDEDPERLLSGSMSESSGNEGSDVYDSKAYEDEDSEDERHKNSRTSHGQSSKVLSRSVNLGNSRGLHEEHMETGMLSTSTLGLDQSRWNNKFSVGTTPRTGASNYISGTSSSRTVGTPTMTSSSRRSSIWGLSVTKRTPEAVLSGDEELVIQRLEATRNDLRNKIAKEAKGNAALQQSLERRKQALHDRRMGLEQDVTRLQEQLQAERELRAALEIGLSMSASQFPLTRKLDAKTRVEFEEIAVAEADVARLKQRVAELHAQLSQHRQQNNSSVPDIHERHQWAREQQNVLQQELCEQEGQHTKEGQNRHDHASALEQMMIQQRNALEAAKEVLKVERARGLNLRKQVAQQELTTSNDWRTLRSPVAPLLSGKQFSWRRRHDASNNFDPREAEVMPPYLNDGNFLNDAVLQAGKRNFADVEKTSAAAMYQRPQVTSSALAELTSRLDFFKEKRSQLVEQLQSLDSSLTPSHDMLCSSSPPWTTRPG</sequence>
<dbReference type="AlphaFoldDB" id="A0A9D4VE61"/>
<dbReference type="InterPro" id="IPR008936">
    <property type="entry name" value="Rho_GTPase_activation_prot"/>
</dbReference>
<dbReference type="Pfam" id="PF00169">
    <property type="entry name" value="PH"/>
    <property type="match status" value="1"/>
</dbReference>
<feature type="domain" description="Rho-GAP" evidence="5">
    <location>
        <begin position="168"/>
        <end position="368"/>
    </location>
</feature>
<dbReference type="Gene3D" id="2.30.29.30">
    <property type="entry name" value="Pleckstrin-homology domain (PH domain)/Phosphotyrosine-binding domain (PTB)"/>
    <property type="match status" value="1"/>
</dbReference>
<dbReference type="Proteomes" id="UP000886520">
    <property type="component" value="Chromosome 1"/>
</dbReference>
<dbReference type="SUPFAM" id="SSF50729">
    <property type="entry name" value="PH domain-like"/>
    <property type="match status" value="1"/>
</dbReference>
<dbReference type="InterPro" id="IPR052799">
    <property type="entry name" value="Rho_GAP_Regulators"/>
</dbReference>
<feature type="coiled-coil region" evidence="2">
    <location>
        <begin position="658"/>
        <end position="685"/>
    </location>
</feature>
<keyword evidence="2" id="KW-0175">Coiled coil</keyword>
<dbReference type="Pfam" id="PF14389">
    <property type="entry name" value="Lzipper-MIP1"/>
    <property type="match status" value="1"/>
</dbReference>
<dbReference type="PROSITE" id="PS50238">
    <property type="entry name" value="RHOGAP"/>
    <property type="match status" value="1"/>
</dbReference>
<dbReference type="InterPro" id="IPR001849">
    <property type="entry name" value="PH_domain"/>
</dbReference>
<gene>
    <name evidence="6" type="ORF">GOP47_0000903</name>
</gene>
<dbReference type="EMBL" id="JABFUD020000001">
    <property type="protein sequence ID" value="KAI5084734.1"/>
    <property type="molecule type" value="Genomic_DNA"/>
</dbReference>
<proteinExistence type="predicted"/>
<protein>
    <submittedName>
        <fullName evidence="6">Uncharacterized protein</fullName>
    </submittedName>
</protein>
<evidence type="ECO:0000256" key="2">
    <source>
        <dbReference type="SAM" id="Coils"/>
    </source>
</evidence>
<reference evidence="6" key="1">
    <citation type="submission" date="2021-01" db="EMBL/GenBank/DDBJ databases">
        <title>Adiantum capillus-veneris genome.</title>
        <authorList>
            <person name="Fang Y."/>
            <person name="Liao Q."/>
        </authorList>
    </citation>
    <scope>NUCLEOTIDE SEQUENCE</scope>
    <source>
        <strain evidence="6">H3</strain>
        <tissue evidence="6">Leaf</tissue>
    </source>
</reference>
<feature type="region of interest" description="Disordered" evidence="3">
    <location>
        <begin position="508"/>
        <end position="540"/>
    </location>
</feature>
<evidence type="ECO:0000313" key="6">
    <source>
        <dbReference type="EMBL" id="KAI5084734.1"/>
    </source>
</evidence>
<dbReference type="GO" id="GO:0007165">
    <property type="term" value="P:signal transduction"/>
    <property type="evidence" value="ECO:0007669"/>
    <property type="project" value="InterPro"/>
</dbReference>
<feature type="compositionally biased region" description="Acidic residues" evidence="3">
    <location>
        <begin position="405"/>
        <end position="421"/>
    </location>
</feature>
<dbReference type="SMART" id="SM00233">
    <property type="entry name" value="PH"/>
    <property type="match status" value="1"/>
</dbReference>
<dbReference type="InterPro" id="IPR011993">
    <property type="entry name" value="PH-like_dom_sf"/>
</dbReference>
<feature type="domain" description="PH" evidence="4">
    <location>
        <begin position="18"/>
        <end position="121"/>
    </location>
</feature>
<comment type="caution">
    <text evidence="6">The sequence shown here is derived from an EMBL/GenBank/DDBJ whole genome shotgun (WGS) entry which is preliminary data.</text>
</comment>
<dbReference type="CDD" id="cd00159">
    <property type="entry name" value="RhoGAP"/>
    <property type="match status" value="1"/>
</dbReference>
<feature type="coiled-coil region" evidence="2">
    <location>
        <begin position="567"/>
        <end position="626"/>
    </location>
</feature>
<dbReference type="PANTHER" id="PTHR46265">
    <property type="entry name" value="RHO GTPASE-ACTIVATING PROTEIN 7"/>
    <property type="match status" value="1"/>
</dbReference>
<feature type="compositionally biased region" description="Low complexity" evidence="3">
    <location>
        <begin position="426"/>
        <end position="438"/>
    </location>
</feature>
<dbReference type="InterPro" id="IPR025757">
    <property type="entry name" value="MIP1_Leuzipper"/>
</dbReference>
<evidence type="ECO:0000259" key="5">
    <source>
        <dbReference type="PROSITE" id="PS50238"/>
    </source>
</evidence>
<keyword evidence="1" id="KW-0343">GTPase activation</keyword>
<feature type="region of interest" description="Disordered" evidence="3">
    <location>
        <begin position="371"/>
        <end position="474"/>
    </location>
</feature>
<evidence type="ECO:0000256" key="1">
    <source>
        <dbReference type="ARBA" id="ARBA00022468"/>
    </source>
</evidence>
<dbReference type="SMART" id="SM00324">
    <property type="entry name" value="RhoGAP"/>
    <property type="match status" value="1"/>
</dbReference>
<dbReference type="GO" id="GO:0005096">
    <property type="term" value="F:GTPase activator activity"/>
    <property type="evidence" value="ECO:0007669"/>
    <property type="project" value="UniProtKB-KW"/>
</dbReference>
<evidence type="ECO:0000256" key="3">
    <source>
        <dbReference type="SAM" id="MobiDB-lite"/>
    </source>
</evidence>